<dbReference type="GO" id="GO:0003747">
    <property type="term" value="F:translation release factor activity"/>
    <property type="evidence" value="ECO:0007669"/>
    <property type="project" value="InterPro"/>
</dbReference>
<dbReference type="PROSITE" id="PS00745">
    <property type="entry name" value="RF_PROK_I"/>
    <property type="match status" value="1"/>
</dbReference>
<dbReference type="NCBIfam" id="NF006718">
    <property type="entry name" value="PRK09256.1"/>
    <property type="match status" value="1"/>
</dbReference>
<accession>A0A381PRV1</accession>
<evidence type="ECO:0000256" key="1">
    <source>
        <dbReference type="ARBA" id="ARBA00010835"/>
    </source>
</evidence>
<sequence>MIKIKESELRFSFVRSQGPGGQNVNKVSTAVQLRYNIHDSDIPDYLKQLFLEKYHNRISKSGDIIIIAQTHRTQNKNKIDAINRLESLFSDIKIPVERIATKPSKASQVRRVESKKKRSMIKKSRRKVSLDD</sequence>
<feature type="domain" description="Prokaryotic-type class I peptide chain release factors" evidence="3">
    <location>
        <begin position="15"/>
        <end position="31"/>
    </location>
</feature>
<organism evidence="4">
    <name type="scientific">marine metagenome</name>
    <dbReference type="NCBI Taxonomy" id="408172"/>
    <lineage>
        <taxon>unclassified sequences</taxon>
        <taxon>metagenomes</taxon>
        <taxon>ecological metagenomes</taxon>
    </lineage>
</organism>
<feature type="region of interest" description="Disordered" evidence="2">
    <location>
        <begin position="103"/>
        <end position="132"/>
    </location>
</feature>
<name>A0A381PRV1_9ZZZZ</name>
<dbReference type="Pfam" id="PF00472">
    <property type="entry name" value="RF-1"/>
    <property type="match status" value="1"/>
</dbReference>
<dbReference type="InterPro" id="IPR000352">
    <property type="entry name" value="Pep_chain_release_fac_I"/>
</dbReference>
<dbReference type="SUPFAM" id="SSF75620">
    <property type="entry name" value="Release factor"/>
    <property type="match status" value="1"/>
</dbReference>
<evidence type="ECO:0000256" key="2">
    <source>
        <dbReference type="SAM" id="MobiDB-lite"/>
    </source>
</evidence>
<gene>
    <name evidence="4" type="ORF">METZ01_LOCUS22504</name>
</gene>
<evidence type="ECO:0000259" key="3">
    <source>
        <dbReference type="PROSITE" id="PS00745"/>
    </source>
</evidence>
<feature type="compositionally biased region" description="Basic residues" evidence="2">
    <location>
        <begin position="113"/>
        <end position="132"/>
    </location>
</feature>
<dbReference type="EMBL" id="UINC01001068">
    <property type="protein sequence ID" value="SUZ69650.1"/>
    <property type="molecule type" value="Genomic_DNA"/>
</dbReference>
<evidence type="ECO:0000313" key="4">
    <source>
        <dbReference type="EMBL" id="SUZ69650.1"/>
    </source>
</evidence>
<dbReference type="InterPro" id="IPR045853">
    <property type="entry name" value="Pep_chain_release_fac_I_sf"/>
</dbReference>
<protein>
    <recommendedName>
        <fullName evidence="3">Prokaryotic-type class I peptide chain release factors domain-containing protein</fullName>
    </recommendedName>
</protein>
<proteinExistence type="inferred from homology"/>
<dbReference type="GO" id="GO:0072344">
    <property type="term" value="P:rescue of stalled ribosome"/>
    <property type="evidence" value="ECO:0007669"/>
    <property type="project" value="TreeGrafter"/>
</dbReference>
<dbReference type="GO" id="GO:0004045">
    <property type="term" value="F:peptidyl-tRNA hydrolase activity"/>
    <property type="evidence" value="ECO:0007669"/>
    <property type="project" value="TreeGrafter"/>
</dbReference>
<dbReference type="PANTHER" id="PTHR47814">
    <property type="entry name" value="PEPTIDYL-TRNA HYDROLASE ARFB"/>
    <property type="match status" value="1"/>
</dbReference>
<dbReference type="GO" id="GO:0043022">
    <property type="term" value="F:ribosome binding"/>
    <property type="evidence" value="ECO:0007669"/>
    <property type="project" value="TreeGrafter"/>
</dbReference>
<comment type="similarity">
    <text evidence="1">Belongs to the prokaryotic/mitochondrial release factor family.</text>
</comment>
<dbReference type="AlphaFoldDB" id="A0A381PRV1"/>
<dbReference type="Gene3D" id="3.30.160.20">
    <property type="match status" value="1"/>
</dbReference>
<reference evidence="4" key="1">
    <citation type="submission" date="2018-05" db="EMBL/GenBank/DDBJ databases">
        <authorList>
            <person name="Lanie J.A."/>
            <person name="Ng W.-L."/>
            <person name="Kazmierczak K.M."/>
            <person name="Andrzejewski T.M."/>
            <person name="Davidsen T.M."/>
            <person name="Wayne K.J."/>
            <person name="Tettelin H."/>
            <person name="Glass J.I."/>
            <person name="Rusch D."/>
            <person name="Podicherti R."/>
            <person name="Tsui H.-C.T."/>
            <person name="Winkler M.E."/>
        </authorList>
    </citation>
    <scope>NUCLEOTIDE SEQUENCE</scope>
</reference>
<dbReference type="PANTHER" id="PTHR47814:SF1">
    <property type="entry name" value="PEPTIDYL-TRNA HYDROLASE ARFB"/>
    <property type="match status" value="1"/>
</dbReference>